<accession>A0A0L0P841</accession>
<gene>
    <name evidence="1" type="ORF">QG37_00879</name>
</gene>
<organism evidence="1 2">
    <name type="scientific">Candidozyma auris</name>
    <name type="common">Yeast</name>
    <name type="synonym">Candida auris</name>
    <dbReference type="NCBI Taxonomy" id="498019"/>
    <lineage>
        <taxon>Eukaryota</taxon>
        <taxon>Fungi</taxon>
        <taxon>Dikarya</taxon>
        <taxon>Ascomycota</taxon>
        <taxon>Saccharomycotina</taxon>
        <taxon>Pichiomycetes</taxon>
        <taxon>Metschnikowiaceae</taxon>
        <taxon>Candidozyma</taxon>
    </lineage>
</organism>
<dbReference type="AlphaFoldDB" id="A0A0L0P841"/>
<reference evidence="2" key="1">
    <citation type="journal article" date="2015" name="BMC Genomics">
        <title>Draft genome of a commonly misdiagnosed multidrug resistant pathogen Candida auris.</title>
        <authorList>
            <person name="Chatterjee S."/>
            <person name="Alampalli S.V."/>
            <person name="Nageshan R.K."/>
            <person name="Chettiar S.T."/>
            <person name="Joshi S."/>
            <person name="Tatu U.S."/>
        </authorList>
    </citation>
    <scope>NUCLEOTIDE SEQUENCE [LARGE SCALE GENOMIC DNA]</scope>
    <source>
        <strain evidence="2">6684</strain>
    </source>
</reference>
<sequence length="101" mass="11136">MENMEKFNTVDFLVRIFRGEGDADLDPRWGYAGGMLAGICCGELFRMIREGDFSRKGNSVDGWVGAHGHGDGHISAYLDGRKRNGRSGGGFIRLLGQIRDD</sequence>
<name>A0A0L0P841_CANAR</name>
<evidence type="ECO:0000313" key="2">
    <source>
        <dbReference type="Proteomes" id="UP000037122"/>
    </source>
</evidence>
<evidence type="ECO:0000313" key="1">
    <source>
        <dbReference type="EMBL" id="KNE02191.1"/>
    </source>
</evidence>
<dbReference type="VEuPathDB" id="FungiDB:QG37_00879"/>
<comment type="caution">
    <text evidence="1">The sequence shown here is derived from an EMBL/GenBank/DDBJ whole genome shotgun (WGS) entry which is preliminary data.</text>
</comment>
<protein>
    <submittedName>
        <fullName evidence="1">Uncharacterized protein</fullName>
    </submittedName>
</protein>
<proteinExistence type="predicted"/>
<dbReference type="Proteomes" id="UP000037122">
    <property type="component" value="Unassembled WGS sequence"/>
</dbReference>
<dbReference type="EMBL" id="LGST01000006">
    <property type="protein sequence ID" value="KNE02191.1"/>
    <property type="molecule type" value="Genomic_DNA"/>
</dbReference>